<proteinExistence type="predicted"/>
<evidence type="ECO:0000313" key="1">
    <source>
        <dbReference type="EMBL" id="KAJ1147948.1"/>
    </source>
</evidence>
<accession>A0AAV7RB12</accession>
<comment type="caution">
    <text evidence="1">The sequence shown here is derived from an EMBL/GenBank/DDBJ whole genome shotgun (WGS) entry which is preliminary data.</text>
</comment>
<reference evidence="1" key="1">
    <citation type="journal article" date="2022" name="bioRxiv">
        <title>Sequencing and chromosome-scale assembly of the giantPleurodeles waltlgenome.</title>
        <authorList>
            <person name="Brown T."/>
            <person name="Elewa A."/>
            <person name="Iarovenko S."/>
            <person name="Subramanian E."/>
            <person name="Araus A.J."/>
            <person name="Petzold A."/>
            <person name="Susuki M."/>
            <person name="Suzuki K.-i.T."/>
            <person name="Hayashi T."/>
            <person name="Toyoda A."/>
            <person name="Oliveira C."/>
            <person name="Osipova E."/>
            <person name="Leigh N.D."/>
            <person name="Simon A."/>
            <person name="Yun M.H."/>
        </authorList>
    </citation>
    <scope>NUCLEOTIDE SEQUENCE</scope>
    <source>
        <strain evidence="1">20211129_DDA</strain>
        <tissue evidence="1">Liver</tissue>
    </source>
</reference>
<protein>
    <submittedName>
        <fullName evidence="1">Uncharacterized protein</fullName>
    </submittedName>
</protein>
<organism evidence="1 2">
    <name type="scientific">Pleurodeles waltl</name>
    <name type="common">Iberian ribbed newt</name>
    <dbReference type="NCBI Taxonomy" id="8319"/>
    <lineage>
        <taxon>Eukaryota</taxon>
        <taxon>Metazoa</taxon>
        <taxon>Chordata</taxon>
        <taxon>Craniata</taxon>
        <taxon>Vertebrata</taxon>
        <taxon>Euteleostomi</taxon>
        <taxon>Amphibia</taxon>
        <taxon>Batrachia</taxon>
        <taxon>Caudata</taxon>
        <taxon>Salamandroidea</taxon>
        <taxon>Salamandridae</taxon>
        <taxon>Pleurodelinae</taxon>
        <taxon>Pleurodeles</taxon>
    </lineage>
</organism>
<keyword evidence="2" id="KW-1185">Reference proteome</keyword>
<evidence type="ECO:0000313" key="2">
    <source>
        <dbReference type="Proteomes" id="UP001066276"/>
    </source>
</evidence>
<sequence>MGTVFICRLQRSRALAYLVKWERKGTVALCDRSTIFSPIWYKEQALAPNYCMRHLNVAVIGIRHVPTEEETLTPFGRHIRLQRTKKGHARRGQQTADVYGFLSLGAQRLPKEVDFIFKKLDGLAMKIKRGLPVVSRQTILYDYLPRTAHLGSTSFVNSVDEG</sequence>
<name>A0AAV7RB12_PLEWA</name>
<dbReference type="Proteomes" id="UP001066276">
    <property type="component" value="Chromosome 5"/>
</dbReference>
<gene>
    <name evidence="1" type="ORF">NDU88_000789</name>
</gene>
<dbReference type="EMBL" id="JANPWB010000009">
    <property type="protein sequence ID" value="KAJ1147948.1"/>
    <property type="molecule type" value="Genomic_DNA"/>
</dbReference>
<dbReference type="AlphaFoldDB" id="A0AAV7RB12"/>